<evidence type="ECO:0000313" key="1">
    <source>
        <dbReference type="EMBL" id="NYT47445.1"/>
    </source>
</evidence>
<organism evidence="1 2">
    <name type="scientific">Candidatus Methanofishera endochildressiae</name>
    <dbReference type="NCBI Taxonomy" id="2738884"/>
    <lineage>
        <taxon>Bacteria</taxon>
        <taxon>Pseudomonadati</taxon>
        <taxon>Pseudomonadota</taxon>
        <taxon>Gammaproteobacteria</taxon>
        <taxon>Candidatus Methanofishera</taxon>
    </lineage>
</organism>
<proteinExistence type="predicted"/>
<comment type="caution">
    <text evidence="1">The sequence shown here is derived from an EMBL/GenBank/DDBJ whole genome shotgun (WGS) entry which is preliminary data.</text>
</comment>
<sequence length="52" mass="6201">MHRLRKRVYFPITLKHYHVLAKYAYYDANEANGLAAFNKNTHKFWLQGGISF</sequence>
<name>A0A7Z0MPE5_9GAMM</name>
<dbReference type="Proteomes" id="UP000537890">
    <property type="component" value="Unassembled WGS sequence"/>
</dbReference>
<reference evidence="1 2" key="1">
    <citation type="submission" date="2020-05" db="EMBL/GenBank/DDBJ databases">
        <title>Horizontal transmission and recombination maintain forever young bacterial symbiont genomes.</title>
        <authorList>
            <person name="Russell S.L."/>
            <person name="Pepper-Tunick E."/>
            <person name="Svedberg J."/>
            <person name="Byrne A."/>
            <person name="Ruelas Castillo J."/>
            <person name="Vollmers C."/>
            <person name="Beinart R.A."/>
            <person name="Corbett-Detig R."/>
        </authorList>
    </citation>
    <scope>NUCLEOTIDE SEQUENCE [LARGE SCALE GENOMIC DNA]</scope>
    <source>
        <strain evidence="1">4727-3</strain>
    </source>
</reference>
<dbReference type="EMBL" id="JACCHS010000150">
    <property type="protein sequence ID" value="NYT47445.1"/>
    <property type="molecule type" value="Genomic_DNA"/>
</dbReference>
<dbReference type="AlphaFoldDB" id="A0A7Z0MPE5"/>
<evidence type="ECO:0000313" key="2">
    <source>
        <dbReference type="Proteomes" id="UP000537890"/>
    </source>
</evidence>
<protein>
    <submittedName>
        <fullName evidence="1">Uncharacterized protein</fullName>
    </submittedName>
</protein>
<accession>A0A7Z0MPE5</accession>
<gene>
    <name evidence="1" type="ORF">H0A75_07590</name>
</gene>